<reference evidence="2" key="1">
    <citation type="submission" date="2013-09" db="EMBL/GenBank/DDBJ databases">
        <title>Corchorus olitorius genome sequencing.</title>
        <authorList>
            <person name="Alam M."/>
            <person name="Haque M.S."/>
            <person name="Islam M.S."/>
            <person name="Emdad E.M."/>
            <person name="Islam M.M."/>
            <person name="Ahmed B."/>
            <person name="Halim A."/>
            <person name="Hossen Q.M.M."/>
            <person name="Hossain M.Z."/>
            <person name="Ahmed R."/>
            <person name="Khan M.M."/>
            <person name="Islam R."/>
            <person name="Rashid M.M."/>
            <person name="Khan S.A."/>
            <person name="Rahman M.S."/>
            <person name="Alam M."/>
            <person name="Yahiya A.S."/>
            <person name="Khan M.S."/>
            <person name="Azam M.S."/>
            <person name="Haque T."/>
            <person name="Lashkar M.Z.H."/>
            <person name="Akhand A.I."/>
            <person name="Morshed G."/>
            <person name="Roy S."/>
            <person name="Uddin K.S."/>
            <person name="Rabeya T."/>
            <person name="Hossain A.S."/>
            <person name="Chowdhury A."/>
            <person name="Snigdha A.R."/>
            <person name="Mortoza M.S."/>
            <person name="Matin S.A."/>
            <person name="Hoque S.M.E."/>
            <person name="Islam M.K."/>
            <person name="Roy D.K."/>
            <person name="Haider R."/>
            <person name="Moosa M.M."/>
            <person name="Elias S.M."/>
            <person name="Hasan A.M."/>
            <person name="Jahan S."/>
            <person name="Shafiuddin M."/>
            <person name="Mahmood N."/>
            <person name="Shommy N.S."/>
        </authorList>
    </citation>
    <scope>NUCLEOTIDE SEQUENCE [LARGE SCALE GENOMIC DNA]</scope>
    <source>
        <strain evidence="2">cv. O-4</strain>
    </source>
</reference>
<proteinExistence type="predicted"/>
<evidence type="ECO:0000313" key="1">
    <source>
        <dbReference type="EMBL" id="OMO84862.1"/>
    </source>
</evidence>
<protein>
    <submittedName>
        <fullName evidence="1">Uncharacterized protein</fullName>
    </submittedName>
</protein>
<organism evidence="1 2">
    <name type="scientific">Corchorus olitorius</name>
    <dbReference type="NCBI Taxonomy" id="93759"/>
    <lineage>
        <taxon>Eukaryota</taxon>
        <taxon>Viridiplantae</taxon>
        <taxon>Streptophyta</taxon>
        <taxon>Embryophyta</taxon>
        <taxon>Tracheophyta</taxon>
        <taxon>Spermatophyta</taxon>
        <taxon>Magnoliopsida</taxon>
        <taxon>eudicotyledons</taxon>
        <taxon>Gunneridae</taxon>
        <taxon>Pentapetalae</taxon>
        <taxon>rosids</taxon>
        <taxon>malvids</taxon>
        <taxon>Malvales</taxon>
        <taxon>Malvaceae</taxon>
        <taxon>Grewioideae</taxon>
        <taxon>Apeibeae</taxon>
        <taxon>Corchorus</taxon>
    </lineage>
</organism>
<comment type="caution">
    <text evidence="1">The sequence shown here is derived from an EMBL/GenBank/DDBJ whole genome shotgun (WGS) entry which is preliminary data.</text>
</comment>
<dbReference type="EMBL" id="AWUE01017791">
    <property type="protein sequence ID" value="OMO84862.1"/>
    <property type="molecule type" value="Genomic_DNA"/>
</dbReference>
<accession>A0A1R3IQL4</accession>
<sequence length="46" mass="5290">MGLRFNPCESSVSMVSESIMFMEEGKRFRGVKSVRGRDLERGRCCM</sequence>
<gene>
    <name evidence="1" type="ORF">COLO4_21804</name>
</gene>
<keyword evidence="2" id="KW-1185">Reference proteome</keyword>
<evidence type="ECO:0000313" key="2">
    <source>
        <dbReference type="Proteomes" id="UP000187203"/>
    </source>
</evidence>
<dbReference type="Proteomes" id="UP000187203">
    <property type="component" value="Unassembled WGS sequence"/>
</dbReference>
<name>A0A1R3IQL4_9ROSI</name>
<dbReference type="AlphaFoldDB" id="A0A1R3IQL4"/>